<reference evidence="7 8" key="1">
    <citation type="journal article" date="2019" name="Front. Genet.">
        <title>Whole-Genome Sequencing of the Opportunistic Yeast Pathogen Candida inconspicua Uncovers Its Hybrid Origin.</title>
        <authorList>
            <person name="Mixao V."/>
            <person name="Hansen A.P."/>
            <person name="Saus E."/>
            <person name="Boekhout T."/>
            <person name="Lass-Florl C."/>
            <person name="Gabaldon T."/>
        </authorList>
    </citation>
    <scope>NUCLEOTIDE SEQUENCE [LARGE SCALE GENOMIC DNA]</scope>
    <source>
        <strain evidence="7 8">CBS 180</strain>
    </source>
</reference>
<comment type="caution">
    <text evidence="7">The sequence shown here is derived from an EMBL/GenBank/DDBJ whole genome shotgun (WGS) entry which is preliminary data.</text>
</comment>
<dbReference type="PANTHER" id="PTHR12684:SF2">
    <property type="entry name" value="TRNA 2'-PHOSPHOTRANSFERASE 1"/>
    <property type="match status" value="1"/>
</dbReference>
<proteinExistence type="inferred from homology"/>
<protein>
    <recommendedName>
        <fullName evidence="3">2'-phosphotransferase</fullName>
        <ecNumber evidence="3">2.7.1.160</ecNumber>
    </recommendedName>
</protein>
<evidence type="ECO:0000256" key="2">
    <source>
        <dbReference type="ARBA" id="ARBA00009836"/>
    </source>
</evidence>
<gene>
    <name evidence="7" type="ORF">CANINC_000469</name>
</gene>
<comment type="catalytic activity">
    <reaction evidence="6">
        <text>2'-phospho-[ligated tRNA] + NAD(+) = mature tRNA + ADP-alpha-D-ribose 1'',2''-cyclic phosphate + nicotinamide</text>
        <dbReference type="Rhea" id="RHEA:23324"/>
        <dbReference type="Rhea" id="RHEA-COMP:11106"/>
        <dbReference type="Rhea" id="RHEA-COMP:11107"/>
        <dbReference type="ChEBI" id="CHEBI:17154"/>
        <dbReference type="ChEBI" id="CHEBI:57540"/>
        <dbReference type="ChEBI" id="CHEBI:76596"/>
        <dbReference type="ChEBI" id="CHEBI:82883"/>
        <dbReference type="ChEBI" id="CHEBI:85027"/>
        <dbReference type="EC" id="2.7.1.160"/>
    </reaction>
</comment>
<dbReference type="Proteomes" id="UP000307173">
    <property type="component" value="Unassembled WGS sequence"/>
</dbReference>
<keyword evidence="4" id="KW-0808">Transferase</keyword>
<dbReference type="Pfam" id="PF01885">
    <property type="entry name" value="PTS_2-RNA"/>
    <property type="match status" value="1"/>
</dbReference>
<comment type="function">
    <text evidence="1">Catalyzes the last step of tRNA splicing, the transfer of the splice junction 2'-phosphate from ligated tRNA to NAD to produce ADP-ribose 1''-2'' cyclic phosphate.</text>
</comment>
<dbReference type="GO" id="GO:0006388">
    <property type="term" value="P:tRNA splicing, via endonucleolytic cleavage and ligation"/>
    <property type="evidence" value="ECO:0007669"/>
    <property type="project" value="TreeGrafter"/>
</dbReference>
<sequence>MVSRTSPSENREYLISKTLSKLLRHRAGSPDLPIDENGYVSVNHLLAHNDLKCKKATLEDIKRVVETNDKRRFAFSQDGSSVCALQGHSISLVNTTPGMQLLDPKLDKDWPKNLLHGTYENKLTMIQSTGGLSRMKRNHVHFTSIIPPQFSNSTFKNVPISGVRNSCNVLIFLDITKIRNSTLPFYKSANNVYLTPGDENGIVSSDYFLKIVYKEK</sequence>
<dbReference type="SUPFAM" id="SSF56399">
    <property type="entry name" value="ADP-ribosylation"/>
    <property type="match status" value="1"/>
</dbReference>
<evidence type="ECO:0000256" key="4">
    <source>
        <dbReference type="ARBA" id="ARBA00022679"/>
    </source>
</evidence>
<evidence type="ECO:0000313" key="7">
    <source>
        <dbReference type="EMBL" id="TID30947.1"/>
    </source>
</evidence>
<evidence type="ECO:0000256" key="3">
    <source>
        <dbReference type="ARBA" id="ARBA00012007"/>
    </source>
</evidence>
<dbReference type="AlphaFoldDB" id="A0A4T0X775"/>
<evidence type="ECO:0000256" key="5">
    <source>
        <dbReference type="ARBA" id="ARBA00023027"/>
    </source>
</evidence>
<dbReference type="Gene3D" id="1.10.10.970">
    <property type="entry name" value="RNA 2'-phosphotransferase, Tpt1/KptA family, N-terminal domain"/>
    <property type="match status" value="1"/>
</dbReference>
<dbReference type="EC" id="2.7.1.160" evidence="3"/>
<evidence type="ECO:0000313" key="8">
    <source>
        <dbReference type="Proteomes" id="UP000307173"/>
    </source>
</evidence>
<dbReference type="InterPro" id="IPR042080">
    <property type="entry name" value="RNA_2'-PTrans_N"/>
</dbReference>
<dbReference type="InterPro" id="IPR042081">
    <property type="entry name" value="RNA_2'-PTrans_C"/>
</dbReference>
<dbReference type="OrthoDB" id="419694at2759"/>
<accession>A0A4T0X775</accession>
<dbReference type="STRING" id="52247.A0A4T0X775"/>
<dbReference type="EMBL" id="SELW01000083">
    <property type="protein sequence ID" value="TID30947.1"/>
    <property type="molecule type" value="Genomic_DNA"/>
</dbReference>
<evidence type="ECO:0000256" key="6">
    <source>
        <dbReference type="ARBA" id="ARBA00047949"/>
    </source>
</evidence>
<keyword evidence="5" id="KW-0520">NAD</keyword>
<dbReference type="Gene3D" id="3.20.170.30">
    <property type="match status" value="1"/>
</dbReference>
<organism evidence="7 8">
    <name type="scientific">Pichia inconspicua</name>
    <dbReference type="NCBI Taxonomy" id="52247"/>
    <lineage>
        <taxon>Eukaryota</taxon>
        <taxon>Fungi</taxon>
        <taxon>Dikarya</taxon>
        <taxon>Ascomycota</taxon>
        <taxon>Saccharomycotina</taxon>
        <taxon>Pichiomycetes</taxon>
        <taxon>Pichiales</taxon>
        <taxon>Pichiaceae</taxon>
        <taxon>Pichia</taxon>
    </lineage>
</organism>
<dbReference type="InterPro" id="IPR002745">
    <property type="entry name" value="Ptrans_KptA/Tpt1"/>
</dbReference>
<comment type="similarity">
    <text evidence="2">Belongs to the KptA/TPT1 family.</text>
</comment>
<keyword evidence="8" id="KW-1185">Reference proteome</keyword>
<evidence type="ECO:0000256" key="1">
    <source>
        <dbReference type="ARBA" id="ARBA00003343"/>
    </source>
</evidence>
<dbReference type="PANTHER" id="PTHR12684">
    <property type="entry name" value="PUTATIVE PHOSPHOTRANSFERASE"/>
    <property type="match status" value="1"/>
</dbReference>
<name>A0A4T0X775_9ASCO</name>
<dbReference type="GO" id="GO:0000215">
    <property type="term" value="F:tRNA 2'-phosphotransferase activity"/>
    <property type="evidence" value="ECO:0007669"/>
    <property type="project" value="UniProtKB-EC"/>
</dbReference>